<feature type="compositionally biased region" description="Acidic residues" evidence="3">
    <location>
        <begin position="302"/>
        <end position="319"/>
    </location>
</feature>
<dbReference type="InterPro" id="IPR035979">
    <property type="entry name" value="RBD_domain_sf"/>
</dbReference>
<dbReference type="GO" id="GO:0005689">
    <property type="term" value="C:U12-type spliceosomal complex"/>
    <property type="evidence" value="ECO:0007669"/>
    <property type="project" value="InterPro"/>
</dbReference>
<feature type="compositionally biased region" description="Basic and acidic residues" evidence="3">
    <location>
        <begin position="271"/>
        <end position="283"/>
    </location>
</feature>
<reference evidence="7" key="1">
    <citation type="submission" date="2013-01" db="EMBL/GenBank/DDBJ databases">
        <title>Draft Genome Sequence of a Mulberry Tree, Morus notabilis C.K. Schneid.</title>
        <authorList>
            <person name="He N."/>
            <person name="Zhao S."/>
        </authorList>
    </citation>
    <scope>NUCLEOTIDE SEQUENCE</scope>
</reference>
<evidence type="ECO:0000259" key="5">
    <source>
        <dbReference type="PROSITE" id="PS50158"/>
    </source>
</evidence>
<dbReference type="InterPro" id="IPR000504">
    <property type="entry name" value="RRM_dom"/>
</dbReference>
<dbReference type="PROSITE" id="PS50158">
    <property type="entry name" value="ZF_CCHC"/>
    <property type="match status" value="1"/>
</dbReference>
<dbReference type="Pfam" id="PF00098">
    <property type="entry name" value="zf-CCHC"/>
    <property type="match status" value="1"/>
</dbReference>
<keyword evidence="7" id="KW-1185">Reference proteome</keyword>
<feature type="region of interest" description="Disordered" evidence="3">
    <location>
        <begin position="263"/>
        <end position="362"/>
    </location>
</feature>
<keyword evidence="1" id="KW-0479">Metal-binding</keyword>
<dbReference type="Gene3D" id="3.30.70.330">
    <property type="match status" value="1"/>
</dbReference>
<keyword evidence="1" id="KW-0863">Zinc-finger</keyword>
<dbReference type="SMART" id="SM00360">
    <property type="entry name" value="RRM"/>
    <property type="match status" value="1"/>
</dbReference>
<feature type="compositionally biased region" description="Polar residues" evidence="3">
    <location>
        <begin position="76"/>
        <end position="86"/>
    </location>
</feature>
<keyword evidence="2" id="KW-0694">RNA-binding</keyword>
<proteinExistence type="predicted"/>
<feature type="compositionally biased region" description="Gly residues" evidence="3">
    <location>
        <begin position="284"/>
        <end position="294"/>
    </location>
</feature>
<protein>
    <submittedName>
        <fullName evidence="6">Zinc finger CCHC-type and RNA-binding motif-containing protein 1</fullName>
    </submittedName>
</protein>
<evidence type="ECO:0000259" key="4">
    <source>
        <dbReference type="PROSITE" id="PS50102"/>
    </source>
</evidence>
<feature type="domain" description="CCHC-type" evidence="5">
    <location>
        <begin position="250"/>
        <end position="266"/>
    </location>
</feature>
<dbReference type="GO" id="GO:0000398">
    <property type="term" value="P:mRNA splicing, via spliceosome"/>
    <property type="evidence" value="ECO:0007669"/>
    <property type="project" value="InterPro"/>
</dbReference>
<dbReference type="EMBL" id="KE345237">
    <property type="protein sequence ID" value="EXB96201.1"/>
    <property type="molecule type" value="Genomic_DNA"/>
</dbReference>
<feature type="region of interest" description="Disordered" evidence="3">
    <location>
        <begin position="76"/>
        <end position="110"/>
    </location>
</feature>
<dbReference type="SUPFAM" id="SSF54928">
    <property type="entry name" value="RNA-binding domain, RBD"/>
    <property type="match status" value="1"/>
</dbReference>
<dbReference type="Proteomes" id="UP000030645">
    <property type="component" value="Unassembled WGS sequence"/>
</dbReference>
<gene>
    <name evidence="6" type="ORF">L484_017050</name>
</gene>
<feature type="compositionally biased region" description="Basic and acidic residues" evidence="3">
    <location>
        <begin position="328"/>
        <end position="343"/>
    </location>
</feature>
<dbReference type="InterPro" id="IPR012677">
    <property type="entry name" value="Nucleotide-bd_a/b_plait_sf"/>
</dbReference>
<dbReference type="eggNOG" id="KOG0118">
    <property type="taxonomic scope" value="Eukaryota"/>
</dbReference>
<sequence>MVVIFRLMPNLTLKKDNFLMFFKRRNHKLQKELLMKLQIRALVDVLEVVDVMVVGVEERQVEVLVQVLQVLRRNSSAPQHFRSTSTHSKKPMVKNKKTTKKNNPTDSDDDDDTFYYRYASAAANPPDGAGATTSAAKKHSGGGGGSGTLAPSKSTLYVSNIDFALTNSDLHTLFSTFGKIARVSVLKDRHTRQSRGVAFVQFVSRDDAVFAASQMHGKVLNGRTLTASIAADNGRSAEFIRKRVYRDKSRCYECGAEGHLSYECPKNQLGPRERPPPKRERGRGGGGGGGGGRGTNCWRENEQDEEIGPDGGEGFEEDNWASVVDGGADDRLLRSRGDGGQEKKRMKKASYFSDESGDDEDD</sequence>
<feature type="compositionally biased region" description="Basic residues" evidence="3">
    <location>
        <begin position="87"/>
        <end position="100"/>
    </location>
</feature>
<dbReference type="PROSITE" id="PS50102">
    <property type="entry name" value="RRM"/>
    <property type="match status" value="1"/>
</dbReference>
<dbReference type="SUPFAM" id="SSF57756">
    <property type="entry name" value="Retrovirus zinc finger-like domains"/>
    <property type="match status" value="1"/>
</dbReference>
<dbReference type="FunFam" id="3.30.70.330:FF:001144">
    <property type="entry name" value="U11/U12 small nuclear ribonucleoprotein 31 kDa protein"/>
    <property type="match status" value="1"/>
</dbReference>
<evidence type="ECO:0000256" key="2">
    <source>
        <dbReference type="PROSITE-ProRule" id="PRU00176"/>
    </source>
</evidence>
<dbReference type="PANTHER" id="PTHR46259:SF1">
    <property type="entry name" value="ZINC FINGER CCHC-TYPE AND RNA-BINDING MOTIF-CONTAINING PROTEIN 1"/>
    <property type="match status" value="1"/>
</dbReference>
<dbReference type="SMART" id="SM00361">
    <property type="entry name" value="RRM_1"/>
    <property type="match status" value="1"/>
</dbReference>
<organism evidence="6 7">
    <name type="scientific">Morus notabilis</name>
    <dbReference type="NCBI Taxonomy" id="981085"/>
    <lineage>
        <taxon>Eukaryota</taxon>
        <taxon>Viridiplantae</taxon>
        <taxon>Streptophyta</taxon>
        <taxon>Embryophyta</taxon>
        <taxon>Tracheophyta</taxon>
        <taxon>Spermatophyta</taxon>
        <taxon>Magnoliopsida</taxon>
        <taxon>eudicotyledons</taxon>
        <taxon>Gunneridae</taxon>
        <taxon>Pentapetalae</taxon>
        <taxon>rosids</taxon>
        <taxon>fabids</taxon>
        <taxon>Rosales</taxon>
        <taxon>Moraceae</taxon>
        <taxon>Moreae</taxon>
        <taxon>Morus</taxon>
    </lineage>
</organism>
<dbReference type="AlphaFoldDB" id="W9RLG6"/>
<accession>W9RLG6</accession>
<dbReference type="GO" id="GO:0003723">
    <property type="term" value="F:RNA binding"/>
    <property type="evidence" value="ECO:0007669"/>
    <property type="project" value="UniProtKB-UniRule"/>
</dbReference>
<evidence type="ECO:0000256" key="3">
    <source>
        <dbReference type="SAM" id="MobiDB-lite"/>
    </source>
</evidence>
<dbReference type="InterPro" id="IPR036875">
    <property type="entry name" value="Znf_CCHC_sf"/>
</dbReference>
<dbReference type="InterPro" id="IPR001878">
    <property type="entry name" value="Znf_CCHC"/>
</dbReference>
<evidence type="ECO:0000256" key="1">
    <source>
        <dbReference type="PROSITE-ProRule" id="PRU00047"/>
    </source>
</evidence>
<feature type="domain" description="RRM" evidence="4">
    <location>
        <begin position="154"/>
        <end position="232"/>
    </location>
</feature>
<name>W9RLG6_9ROSA</name>
<evidence type="ECO:0000313" key="6">
    <source>
        <dbReference type="EMBL" id="EXB96201.1"/>
    </source>
</evidence>
<dbReference type="InterPro" id="IPR044598">
    <property type="entry name" value="ZCRB1"/>
</dbReference>
<dbReference type="Gene3D" id="4.10.60.10">
    <property type="entry name" value="Zinc finger, CCHC-type"/>
    <property type="match status" value="1"/>
</dbReference>
<evidence type="ECO:0000313" key="7">
    <source>
        <dbReference type="Proteomes" id="UP000030645"/>
    </source>
</evidence>
<dbReference type="GO" id="GO:0008270">
    <property type="term" value="F:zinc ion binding"/>
    <property type="evidence" value="ECO:0007669"/>
    <property type="project" value="UniProtKB-KW"/>
</dbReference>
<dbReference type="Pfam" id="PF00076">
    <property type="entry name" value="RRM_1"/>
    <property type="match status" value="1"/>
</dbReference>
<dbReference type="InterPro" id="IPR003954">
    <property type="entry name" value="RRM_euk-type"/>
</dbReference>
<dbReference type="SMART" id="SM00343">
    <property type="entry name" value="ZnF_C2HC"/>
    <property type="match status" value="1"/>
</dbReference>
<keyword evidence="1" id="KW-0862">Zinc</keyword>
<dbReference type="STRING" id="981085.W9RLG6"/>
<dbReference type="PANTHER" id="PTHR46259">
    <property type="entry name" value="ZINC FINGER CCHC-TYPE AND RNA-BINDING MOTIF-CONTAINING PROTEIN 1"/>
    <property type="match status" value="1"/>
</dbReference>
<feature type="region of interest" description="Disordered" evidence="3">
    <location>
        <begin position="125"/>
        <end position="149"/>
    </location>
</feature>